<dbReference type="EnsemblPlants" id="AVESA.00010b.r2.2CG0319940.1">
    <property type="protein sequence ID" value="AVESA.00010b.r2.2CG0319940.1.CDS"/>
    <property type="gene ID" value="AVESA.00010b.r2.2CG0319940"/>
</dbReference>
<dbReference type="Proteomes" id="UP001732700">
    <property type="component" value="Chromosome 2C"/>
</dbReference>
<sequence>MELILHHKSLGMVFEVRCLHIPVSDRTPFGGLLQIVDESVKYEHALSPKRPIFVIGDSLGGCLAISVAAHNPKIDLVLILINPGTSFAKTPVQAILPLLDLVPSNLSVTQIHSLRYLIGRFLLTF</sequence>
<protein>
    <submittedName>
        <fullName evidence="1">Uncharacterized protein</fullName>
    </submittedName>
</protein>
<evidence type="ECO:0000313" key="2">
    <source>
        <dbReference type="Proteomes" id="UP001732700"/>
    </source>
</evidence>
<name>A0ACD5UWA0_AVESA</name>
<organism evidence="1 2">
    <name type="scientific">Avena sativa</name>
    <name type="common">Oat</name>
    <dbReference type="NCBI Taxonomy" id="4498"/>
    <lineage>
        <taxon>Eukaryota</taxon>
        <taxon>Viridiplantae</taxon>
        <taxon>Streptophyta</taxon>
        <taxon>Embryophyta</taxon>
        <taxon>Tracheophyta</taxon>
        <taxon>Spermatophyta</taxon>
        <taxon>Magnoliopsida</taxon>
        <taxon>Liliopsida</taxon>
        <taxon>Poales</taxon>
        <taxon>Poaceae</taxon>
        <taxon>BOP clade</taxon>
        <taxon>Pooideae</taxon>
        <taxon>Poodae</taxon>
        <taxon>Poeae</taxon>
        <taxon>Poeae Chloroplast Group 1 (Aveneae type)</taxon>
        <taxon>Aveninae</taxon>
        <taxon>Avena</taxon>
    </lineage>
</organism>
<keyword evidence="2" id="KW-1185">Reference proteome</keyword>
<accession>A0ACD5UWA0</accession>
<proteinExistence type="predicted"/>
<reference evidence="1" key="2">
    <citation type="submission" date="2025-09" db="UniProtKB">
        <authorList>
            <consortium name="EnsemblPlants"/>
        </authorList>
    </citation>
    <scope>IDENTIFICATION</scope>
</reference>
<evidence type="ECO:0000313" key="1">
    <source>
        <dbReference type="EnsemblPlants" id="AVESA.00010b.r2.2CG0319940.1.CDS"/>
    </source>
</evidence>
<reference evidence="1" key="1">
    <citation type="submission" date="2021-05" db="EMBL/GenBank/DDBJ databases">
        <authorList>
            <person name="Scholz U."/>
            <person name="Mascher M."/>
            <person name="Fiebig A."/>
        </authorList>
    </citation>
    <scope>NUCLEOTIDE SEQUENCE [LARGE SCALE GENOMIC DNA]</scope>
</reference>